<feature type="compositionally biased region" description="Pro residues" evidence="1">
    <location>
        <begin position="95"/>
        <end position="104"/>
    </location>
</feature>
<accession>A0AAW0MTW4</accession>
<reference evidence="3" key="1">
    <citation type="submission" date="2024-04" db="EMBL/GenBank/DDBJ databases">
        <title>Salinicola lusitanus LLJ914,a marine bacterium isolated from the Okinawa Trough.</title>
        <authorList>
            <person name="Li J."/>
        </authorList>
    </citation>
    <scope>NUCLEOTIDE SEQUENCE [LARGE SCALE GENOMIC DNA]</scope>
</reference>
<dbReference type="EMBL" id="JBBPFD010000022">
    <property type="protein sequence ID" value="KAK7881813.1"/>
    <property type="molecule type" value="Genomic_DNA"/>
</dbReference>
<name>A0AAW0MTW4_9GOBI</name>
<protein>
    <submittedName>
        <fullName evidence="2">Uncharacterized protein</fullName>
    </submittedName>
</protein>
<keyword evidence="3" id="KW-1185">Reference proteome</keyword>
<proteinExistence type="predicted"/>
<dbReference type="AlphaFoldDB" id="A0AAW0MTW4"/>
<organism evidence="2 3">
    <name type="scientific">Mugilogobius chulae</name>
    <name type="common">yellowstripe goby</name>
    <dbReference type="NCBI Taxonomy" id="88201"/>
    <lineage>
        <taxon>Eukaryota</taxon>
        <taxon>Metazoa</taxon>
        <taxon>Chordata</taxon>
        <taxon>Craniata</taxon>
        <taxon>Vertebrata</taxon>
        <taxon>Euteleostomi</taxon>
        <taxon>Actinopterygii</taxon>
        <taxon>Neopterygii</taxon>
        <taxon>Teleostei</taxon>
        <taxon>Neoteleostei</taxon>
        <taxon>Acanthomorphata</taxon>
        <taxon>Gobiaria</taxon>
        <taxon>Gobiiformes</taxon>
        <taxon>Gobioidei</taxon>
        <taxon>Gobiidae</taxon>
        <taxon>Gobionellinae</taxon>
        <taxon>Mugilogobius</taxon>
    </lineage>
</organism>
<evidence type="ECO:0000313" key="2">
    <source>
        <dbReference type="EMBL" id="KAK7881813.1"/>
    </source>
</evidence>
<evidence type="ECO:0000256" key="1">
    <source>
        <dbReference type="SAM" id="MobiDB-lite"/>
    </source>
</evidence>
<dbReference type="Proteomes" id="UP001460270">
    <property type="component" value="Unassembled WGS sequence"/>
</dbReference>
<evidence type="ECO:0000313" key="3">
    <source>
        <dbReference type="Proteomes" id="UP001460270"/>
    </source>
</evidence>
<feature type="region of interest" description="Disordered" evidence="1">
    <location>
        <begin position="61"/>
        <end position="120"/>
    </location>
</feature>
<gene>
    <name evidence="2" type="ORF">WMY93_030222</name>
</gene>
<sequence>MARYATPLQLQVILAGVSELDLGPVIPCILLPSLDHHLLKENIIHHTVTMSGLLKRKFEEVDEDPATRLHHPPLSPPPAQPGTQRGKAATQTPWIPLPATPAPQQPISTVSLPPTFLHPQ</sequence>
<comment type="caution">
    <text evidence="2">The sequence shown here is derived from an EMBL/GenBank/DDBJ whole genome shotgun (WGS) entry which is preliminary data.</text>
</comment>